<sequence>MGEFLRFCRQSEARGHCLIP</sequence>
<evidence type="ECO:0000313" key="2">
    <source>
        <dbReference type="Proteomes" id="UP000607653"/>
    </source>
</evidence>
<dbReference type="Proteomes" id="UP000607653">
    <property type="component" value="Unassembled WGS sequence"/>
</dbReference>
<accession>A0A822Z5N4</accession>
<gene>
    <name evidence="1" type="ORF">HUJ06_013077</name>
</gene>
<comment type="caution">
    <text evidence="1">The sequence shown here is derived from an EMBL/GenBank/DDBJ whole genome shotgun (WGS) entry which is preliminary data.</text>
</comment>
<dbReference type="EMBL" id="DUZY01000005">
    <property type="protein sequence ID" value="DAD38755.1"/>
    <property type="molecule type" value="Genomic_DNA"/>
</dbReference>
<organism evidence="1 2">
    <name type="scientific">Nelumbo nucifera</name>
    <name type="common">Sacred lotus</name>
    <dbReference type="NCBI Taxonomy" id="4432"/>
    <lineage>
        <taxon>Eukaryota</taxon>
        <taxon>Viridiplantae</taxon>
        <taxon>Streptophyta</taxon>
        <taxon>Embryophyta</taxon>
        <taxon>Tracheophyta</taxon>
        <taxon>Spermatophyta</taxon>
        <taxon>Magnoliopsida</taxon>
        <taxon>Proteales</taxon>
        <taxon>Nelumbonaceae</taxon>
        <taxon>Nelumbo</taxon>
    </lineage>
</organism>
<reference evidence="1 2" key="1">
    <citation type="journal article" date="2020" name="Mol. Biol. Evol.">
        <title>Distinct Expression and Methylation Patterns for Genes with Different Fates following a Single Whole-Genome Duplication in Flowering Plants.</title>
        <authorList>
            <person name="Shi T."/>
            <person name="Rahmani R.S."/>
            <person name="Gugger P.F."/>
            <person name="Wang M."/>
            <person name="Li H."/>
            <person name="Zhang Y."/>
            <person name="Li Z."/>
            <person name="Wang Q."/>
            <person name="Van de Peer Y."/>
            <person name="Marchal K."/>
            <person name="Chen J."/>
        </authorList>
    </citation>
    <scope>NUCLEOTIDE SEQUENCE [LARGE SCALE GENOMIC DNA]</scope>
    <source>
        <tissue evidence="1">Leaf</tissue>
    </source>
</reference>
<evidence type="ECO:0000313" key="1">
    <source>
        <dbReference type="EMBL" id="DAD38755.1"/>
    </source>
</evidence>
<keyword evidence="2" id="KW-1185">Reference proteome</keyword>
<protein>
    <submittedName>
        <fullName evidence="1">Uncharacterized protein</fullName>
    </submittedName>
</protein>
<proteinExistence type="predicted"/>
<dbReference type="AlphaFoldDB" id="A0A822Z5N4"/>
<name>A0A822Z5N4_NELNU</name>